<dbReference type="Proteomes" id="UP001565368">
    <property type="component" value="Unassembled WGS sequence"/>
</dbReference>
<sequence length="279" mass="29666">MTQLTSATSSKTEADVEAAGKAVPKSLVARSVDYLQDQVDPKKCIWVSIYACFLTGYTSAMSFSACFIWCGFQTGNVAQLGIAIARAFDPIGERTYGFEKPDQQAVCSLLSFLIGTTLGRIGDKIGAKRRTWLVLSSLLQVLLAAAATIAHHYSGQSGYAGTRHNPSWTNPLGFVALAFISASLGLQGIIGKRIGSPMNTTVVLTTTWVEIFNDPLLLAMKKVQSRDVRVSGVLALLFGAFVSRAISGGGGVVAALGALCGFRLVQTLWWVLTPSPPEA</sequence>
<evidence type="ECO:0000313" key="2">
    <source>
        <dbReference type="EMBL" id="KAL1409140.1"/>
    </source>
</evidence>
<dbReference type="PANTHER" id="PTHR37488">
    <property type="entry name" value="DUF1275 DOMAIN-CONTAINING PROTEIN"/>
    <property type="match status" value="1"/>
</dbReference>
<keyword evidence="3" id="KW-1185">Reference proteome</keyword>
<dbReference type="GeneID" id="95987010"/>
<accession>A0ABR3Q313</accession>
<feature type="transmembrane region" description="Helical" evidence="1">
    <location>
        <begin position="132"/>
        <end position="152"/>
    </location>
</feature>
<organism evidence="2 3">
    <name type="scientific">Vanrija albida</name>
    <dbReference type="NCBI Taxonomy" id="181172"/>
    <lineage>
        <taxon>Eukaryota</taxon>
        <taxon>Fungi</taxon>
        <taxon>Dikarya</taxon>
        <taxon>Basidiomycota</taxon>
        <taxon>Agaricomycotina</taxon>
        <taxon>Tremellomycetes</taxon>
        <taxon>Trichosporonales</taxon>
        <taxon>Trichosporonaceae</taxon>
        <taxon>Vanrija</taxon>
    </lineage>
</organism>
<evidence type="ECO:0000313" key="3">
    <source>
        <dbReference type="Proteomes" id="UP001565368"/>
    </source>
</evidence>
<dbReference type="PANTHER" id="PTHR37488:SF2">
    <property type="entry name" value="DUF1275 DOMAIN-CONTAINING PROTEIN"/>
    <property type="match status" value="1"/>
</dbReference>
<dbReference type="RefSeq" id="XP_069209084.1">
    <property type="nucleotide sequence ID" value="XM_069354442.1"/>
</dbReference>
<dbReference type="Pfam" id="PF06912">
    <property type="entry name" value="DUF1275"/>
    <property type="match status" value="1"/>
</dbReference>
<keyword evidence="1" id="KW-1133">Transmembrane helix</keyword>
<keyword evidence="1" id="KW-0812">Transmembrane</keyword>
<proteinExistence type="predicted"/>
<keyword evidence="1" id="KW-0472">Membrane</keyword>
<reference evidence="2 3" key="1">
    <citation type="submission" date="2023-08" db="EMBL/GenBank/DDBJ databases">
        <title>Annotated Genome Sequence of Vanrija albida AlHP1.</title>
        <authorList>
            <person name="Herzog R."/>
        </authorList>
    </citation>
    <scope>NUCLEOTIDE SEQUENCE [LARGE SCALE GENOMIC DNA]</scope>
    <source>
        <strain evidence="2 3">AlHP1</strain>
    </source>
</reference>
<gene>
    <name evidence="2" type="ORF">Q8F55_005967</name>
</gene>
<name>A0ABR3Q313_9TREE</name>
<evidence type="ECO:0008006" key="4">
    <source>
        <dbReference type="Google" id="ProtNLM"/>
    </source>
</evidence>
<feature type="transmembrane region" description="Helical" evidence="1">
    <location>
        <begin position="172"/>
        <end position="190"/>
    </location>
</feature>
<dbReference type="InterPro" id="IPR010699">
    <property type="entry name" value="DUF1275"/>
</dbReference>
<protein>
    <recommendedName>
        <fullName evidence="4">Major facilitator superfamily (MFS) profile domain-containing protein</fullName>
    </recommendedName>
</protein>
<feature type="transmembrane region" description="Helical" evidence="1">
    <location>
        <begin position="228"/>
        <end position="246"/>
    </location>
</feature>
<dbReference type="EMBL" id="JBBXJM010000004">
    <property type="protein sequence ID" value="KAL1409140.1"/>
    <property type="molecule type" value="Genomic_DNA"/>
</dbReference>
<evidence type="ECO:0000256" key="1">
    <source>
        <dbReference type="SAM" id="Phobius"/>
    </source>
</evidence>
<comment type="caution">
    <text evidence="2">The sequence shown here is derived from an EMBL/GenBank/DDBJ whole genome shotgun (WGS) entry which is preliminary data.</text>
</comment>